<name>A0A2K9NJ84_9PROT</name>
<dbReference type="AlphaFoldDB" id="A0A2K9NJ84"/>
<sequence length="206" mass="22086">MAGRIGGLPSSGTDAMDNQTAASDLGGPCADGRVARFEQLLEIEPQRGHGLPQPVADMIWSRRLLPVITRNDDAPSPFGNVAPIRGAGDMSITYAACPPGTGPSLHTHRRTFETFTVLSGRFEFTLGDNGDSAVTLNPFDVLSVPPGVARAFRNVSDKEGLLQVIITGGQHDVNDIFFPARTAKEIASHGEQYLAYFQSKGLFFDI</sequence>
<dbReference type="SUPFAM" id="SSF51182">
    <property type="entry name" value="RmlC-like cupins"/>
    <property type="match status" value="1"/>
</dbReference>
<dbReference type="Gene3D" id="2.60.120.10">
    <property type="entry name" value="Jelly Rolls"/>
    <property type="match status" value="1"/>
</dbReference>
<keyword evidence="4" id="KW-0614">Plasmid</keyword>
<evidence type="ECO:0000256" key="1">
    <source>
        <dbReference type="ARBA" id="ARBA00022723"/>
    </source>
</evidence>
<dbReference type="GO" id="GO:0046872">
    <property type="term" value="F:metal ion binding"/>
    <property type="evidence" value="ECO:0007669"/>
    <property type="project" value="UniProtKB-KW"/>
</dbReference>
<dbReference type="PANTHER" id="PTHR35848:SF6">
    <property type="entry name" value="CUPIN TYPE-2 DOMAIN-CONTAINING PROTEIN"/>
    <property type="match status" value="1"/>
</dbReference>
<dbReference type="KEGG" id="ncb:C0V82_22415"/>
<feature type="domain" description="Cupin type-2" evidence="3">
    <location>
        <begin position="98"/>
        <end position="161"/>
    </location>
</feature>
<feature type="compositionally biased region" description="Polar residues" evidence="2">
    <location>
        <begin position="10"/>
        <end position="22"/>
    </location>
</feature>
<feature type="region of interest" description="Disordered" evidence="2">
    <location>
        <begin position="1"/>
        <end position="27"/>
    </location>
</feature>
<proteinExistence type="predicted"/>
<organism evidence="4 5">
    <name type="scientific">Niveispirillum cyanobacteriorum</name>
    <dbReference type="NCBI Taxonomy" id="1612173"/>
    <lineage>
        <taxon>Bacteria</taxon>
        <taxon>Pseudomonadati</taxon>
        <taxon>Pseudomonadota</taxon>
        <taxon>Alphaproteobacteria</taxon>
        <taxon>Rhodospirillales</taxon>
        <taxon>Azospirillaceae</taxon>
        <taxon>Niveispirillum</taxon>
    </lineage>
</organism>
<keyword evidence="5" id="KW-1185">Reference proteome</keyword>
<accession>A0A2K9NJ84</accession>
<geneLocation type="plasmid" evidence="4 5">
    <name>unnamed1</name>
</geneLocation>
<dbReference type="EMBL" id="CP025613">
    <property type="protein sequence ID" value="AUN33148.1"/>
    <property type="molecule type" value="Genomic_DNA"/>
</dbReference>
<evidence type="ECO:0000259" key="3">
    <source>
        <dbReference type="Pfam" id="PF07883"/>
    </source>
</evidence>
<dbReference type="InterPro" id="IPR011051">
    <property type="entry name" value="RmlC_Cupin_sf"/>
</dbReference>
<dbReference type="InterPro" id="IPR051610">
    <property type="entry name" value="GPI/OXD"/>
</dbReference>
<keyword evidence="1" id="KW-0479">Metal-binding</keyword>
<dbReference type="InterPro" id="IPR013096">
    <property type="entry name" value="Cupin_2"/>
</dbReference>
<dbReference type="Pfam" id="PF07883">
    <property type="entry name" value="Cupin_2"/>
    <property type="match status" value="1"/>
</dbReference>
<reference evidence="4 5" key="1">
    <citation type="submission" date="2017-12" db="EMBL/GenBank/DDBJ databases">
        <title>Genomes of bacteria within cyanobacterial aggregates.</title>
        <authorList>
            <person name="Cai H."/>
        </authorList>
    </citation>
    <scope>NUCLEOTIDE SEQUENCE [LARGE SCALE GENOMIC DNA]</scope>
    <source>
        <strain evidence="4 5">TH16</strain>
        <plasmid evidence="4 5">unnamed1</plasmid>
    </source>
</reference>
<evidence type="ECO:0000313" key="4">
    <source>
        <dbReference type="EMBL" id="AUN33148.1"/>
    </source>
</evidence>
<dbReference type="PANTHER" id="PTHR35848">
    <property type="entry name" value="OXALATE-BINDING PROTEIN"/>
    <property type="match status" value="1"/>
</dbReference>
<gene>
    <name evidence="4" type="ORF">C0V82_22415</name>
</gene>
<evidence type="ECO:0000256" key="2">
    <source>
        <dbReference type="SAM" id="MobiDB-lite"/>
    </source>
</evidence>
<dbReference type="InterPro" id="IPR014710">
    <property type="entry name" value="RmlC-like_jellyroll"/>
</dbReference>
<dbReference type="Proteomes" id="UP000234752">
    <property type="component" value="Plasmid unnamed1"/>
</dbReference>
<evidence type="ECO:0000313" key="5">
    <source>
        <dbReference type="Proteomes" id="UP000234752"/>
    </source>
</evidence>
<protein>
    <recommendedName>
        <fullName evidence="3">Cupin type-2 domain-containing protein</fullName>
    </recommendedName>
</protein>